<comment type="caution">
    <text evidence="3">The sequence shown here is derived from an EMBL/GenBank/DDBJ whole genome shotgun (WGS) entry which is preliminary data.</text>
</comment>
<dbReference type="PANTHER" id="PTHR28094">
    <property type="entry name" value="MEIOTICALLY UP-REGULATED GENE 113 PROTEIN"/>
    <property type="match status" value="1"/>
</dbReference>
<feature type="compositionally biased region" description="Polar residues" evidence="1">
    <location>
        <begin position="336"/>
        <end position="347"/>
    </location>
</feature>
<keyword evidence="4" id="KW-1185">Reference proteome</keyword>
<name>A0ABR4IQ60_9EURO</name>
<evidence type="ECO:0000256" key="1">
    <source>
        <dbReference type="SAM" id="MobiDB-lite"/>
    </source>
</evidence>
<proteinExistence type="predicted"/>
<dbReference type="InterPro" id="IPR018306">
    <property type="entry name" value="Phage_T5_Orf172_DNA-bd"/>
</dbReference>
<feature type="compositionally biased region" description="Basic and acidic residues" evidence="1">
    <location>
        <begin position="316"/>
        <end position="325"/>
    </location>
</feature>
<evidence type="ECO:0000313" key="4">
    <source>
        <dbReference type="Proteomes" id="UP001610446"/>
    </source>
</evidence>
<evidence type="ECO:0000313" key="3">
    <source>
        <dbReference type="EMBL" id="KAL2829911.1"/>
    </source>
</evidence>
<organism evidence="3 4">
    <name type="scientific">Aspergillus pseudoustus</name>
    <dbReference type="NCBI Taxonomy" id="1810923"/>
    <lineage>
        <taxon>Eukaryota</taxon>
        <taxon>Fungi</taxon>
        <taxon>Dikarya</taxon>
        <taxon>Ascomycota</taxon>
        <taxon>Pezizomycotina</taxon>
        <taxon>Eurotiomycetes</taxon>
        <taxon>Eurotiomycetidae</taxon>
        <taxon>Eurotiales</taxon>
        <taxon>Aspergillaceae</taxon>
        <taxon>Aspergillus</taxon>
        <taxon>Aspergillus subgen. Nidulantes</taxon>
    </lineage>
</organism>
<dbReference type="InterPro" id="IPR053006">
    <property type="entry name" value="Meiosis_regulatory"/>
</dbReference>
<dbReference type="Proteomes" id="UP001610446">
    <property type="component" value="Unassembled WGS sequence"/>
</dbReference>
<evidence type="ECO:0000259" key="2">
    <source>
        <dbReference type="SMART" id="SM00974"/>
    </source>
</evidence>
<dbReference type="Pfam" id="PF10544">
    <property type="entry name" value="T5orf172"/>
    <property type="match status" value="1"/>
</dbReference>
<feature type="region of interest" description="Disordered" evidence="1">
    <location>
        <begin position="413"/>
        <end position="480"/>
    </location>
</feature>
<dbReference type="SMART" id="SM00974">
    <property type="entry name" value="T5orf172"/>
    <property type="match status" value="1"/>
</dbReference>
<dbReference type="EMBL" id="JBFXLU010000317">
    <property type="protein sequence ID" value="KAL2829911.1"/>
    <property type="molecule type" value="Genomic_DNA"/>
</dbReference>
<dbReference type="PANTHER" id="PTHR28094:SF1">
    <property type="entry name" value="MEIOTICALLY UP-REGULATED GENE 113 PROTEIN"/>
    <property type="match status" value="1"/>
</dbReference>
<feature type="compositionally biased region" description="Basic and acidic residues" evidence="1">
    <location>
        <begin position="428"/>
        <end position="442"/>
    </location>
</feature>
<feature type="region of interest" description="Disordered" evidence="1">
    <location>
        <begin position="612"/>
        <end position="695"/>
    </location>
</feature>
<feature type="domain" description="Bacteriophage T5 Orf172 DNA-binding" evidence="2">
    <location>
        <begin position="167"/>
        <end position="254"/>
    </location>
</feature>
<feature type="compositionally biased region" description="Polar residues" evidence="1">
    <location>
        <begin position="460"/>
        <end position="472"/>
    </location>
</feature>
<accession>A0ABR4IQ60</accession>
<protein>
    <recommendedName>
        <fullName evidence="2">Bacteriophage T5 Orf172 DNA-binding domain-containing protein</fullName>
    </recommendedName>
</protein>
<feature type="compositionally biased region" description="Low complexity" evidence="1">
    <location>
        <begin position="443"/>
        <end position="459"/>
    </location>
</feature>
<feature type="compositionally biased region" description="Basic and acidic residues" evidence="1">
    <location>
        <begin position="631"/>
        <end position="648"/>
    </location>
</feature>
<feature type="region of interest" description="Disordered" evidence="1">
    <location>
        <begin position="298"/>
        <end position="393"/>
    </location>
</feature>
<sequence length="695" mass="77526">MAGLRFVELRVITASEAYSNDQRRCGFLSSPGGCRWKTTIPPRVARLRELHDKLYSDDDFDSADRPSILRQIAENCLCDVHNTNKNLAAAANQWENEIEPETRPALPLTPNPKTNRGHKQIQFKCSPVTKKRSEDPKKVDARVRHVLADSIEIQDKTATHLYVFSYEGAPGLYKVGVTNNPDRRSEEHEKCYPGHTGHYSASCPNARLFERVIHAELTQYQRCHTCTRCRTKPKQHVEWFEAPLDLIRKVVLAWSLYALGLYDNGLSLDANHQRLPLRGFSDRPDRWHRWALGEAQRWMDENPSPAPSLPKIPRAKKLEEARAEDVSDSDAESGRDSTFSSPATSVDTPGTTPGITPIPSPGAWPDADDDYTPSSPTPAEKYAKGKSAKRVDEIEADDEIDSVLARTESVARALDFQRQQKPPSLPSEESKSRGPETPKRSADNSAAPSPADSNADASPITKTPPNDSSNRAVPQALLNPPRDISKGTIILVRLHADHGPYKIFFRGPNSPTSRKDCYSKLDPYCRIQCTSTRRVQQLVLAEFAGRTSNIYCPGCKKIHKDWIDASVEVIEASIRAWTEFAREDFDCTIPVGGLSQDADRWTKWAQGIVAKARGRNEPVESQDTGPPGDQQRSEVAETSAEEPRHISRTETSASHKSISKIGRRGSQVVQAMVRRASNKLSDPDSKSWFGRLFGQ</sequence>
<reference evidence="3 4" key="1">
    <citation type="submission" date="2024-07" db="EMBL/GenBank/DDBJ databases">
        <title>Section-level genome sequencing and comparative genomics of Aspergillus sections Usti and Cavernicolus.</title>
        <authorList>
            <consortium name="Lawrence Berkeley National Laboratory"/>
            <person name="Nybo J.L."/>
            <person name="Vesth T.C."/>
            <person name="Theobald S."/>
            <person name="Frisvad J.C."/>
            <person name="Larsen T.O."/>
            <person name="Kjaerboelling I."/>
            <person name="Rothschild-Mancinelli K."/>
            <person name="Lyhne E.K."/>
            <person name="Kogle M.E."/>
            <person name="Barry K."/>
            <person name="Clum A."/>
            <person name="Na H."/>
            <person name="Ledsgaard L."/>
            <person name="Lin J."/>
            <person name="Lipzen A."/>
            <person name="Kuo A."/>
            <person name="Riley R."/>
            <person name="Mondo S."/>
            <person name="Labutti K."/>
            <person name="Haridas S."/>
            <person name="Pangalinan J."/>
            <person name="Salamov A.A."/>
            <person name="Simmons B.A."/>
            <person name="Magnuson J.K."/>
            <person name="Chen J."/>
            <person name="Drula E."/>
            <person name="Henrissat B."/>
            <person name="Wiebenga A."/>
            <person name="Lubbers R.J."/>
            <person name="Gomes A.C."/>
            <person name="Makela M.R."/>
            <person name="Stajich J."/>
            <person name="Grigoriev I.V."/>
            <person name="Mortensen U.H."/>
            <person name="De Vries R.P."/>
            <person name="Baker S.E."/>
            <person name="Andersen M.R."/>
        </authorList>
    </citation>
    <scope>NUCLEOTIDE SEQUENCE [LARGE SCALE GENOMIC DNA]</scope>
    <source>
        <strain evidence="3 4">CBS 123904</strain>
    </source>
</reference>
<gene>
    <name evidence="3" type="ORF">BJY01DRAFT_254817</name>
</gene>